<gene>
    <name evidence="2" type="ordered locus">AM1_5462</name>
</gene>
<keyword evidence="1" id="KW-1133">Transmembrane helix</keyword>
<accession>B0CCX5</accession>
<keyword evidence="3" id="KW-1185">Reference proteome</keyword>
<evidence type="ECO:0000313" key="2">
    <source>
        <dbReference type="EMBL" id="ABW30417.1"/>
    </source>
</evidence>
<dbReference type="Proteomes" id="UP000000268">
    <property type="component" value="Chromosome"/>
</dbReference>
<dbReference type="AlphaFoldDB" id="B0CCX5"/>
<evidence type="ECO:0000256" key="1">
    <source>
        <dbReference type="SAM" id="Phobius"/>
    </source>
</evidence>
<name>B0CCX5_ACAM1</name>
<evidence type="ECO:0000313" key="3">
    <source>
        <dbReference type="Proteomes" id="UP000000268"/>
    </source>
</evidence>
<proteinExistence type="predicted"/>
<feature type="transmembrane region" description="Helical" evidence="1">
    <location>
        <begin position="234"/>
        <end position="252"/>
    </location>
</feature>
<reference evidence="2 3" key="1">
    <citation type="journal article" date="2008" name="Proc. Natl. Acad. Sci. U.S.A.">
        <title>Niche adaptation and genome expansion in the chlorophyll d-producing cyanobacterium Acaryochloris marina.</title>
        <authorList>
            <person name="Swingley W.D."/>
            <person name="Chen M."/>
            <person name="Cheung P.C."/>
            <person name="Conrad A.L."/>
            <person name="Dejesa L.C."/>
            <person name="Hao J."/>
            <person name="Honchak B.M."/>
            <person name="Karbach L.E."/>
            <person name="Kurdoglu A."/>
            <person name="Lahiri S."/>
            <person name="Mastrian S.D."/>
            <person name="Miyashita H."/>
            <person name="Page L."/>
            <person name="Ramakrishna P."/>
            <person name="Satoh S."/>
            <person name="Sattley W.M."/>
            <person name="Shimada Y."/>
            <person name="Taylor H.L."/>
            <person name="Tomo T."/>
            <person name="Tsuchiya T."/>
            <person name="Wang Z.T."/>
            <person name="Raymond J."/>
            <person name="Mimuro M."/>
            <person name="Blankenship R.E."/>
            <person name="Touchman J.W."/>
        </authorList>
    </citation>
    <scope>NUCLEOTIDE SEQUENCE [LARGE SCALE GENOMIC DNA]</scope>
    <source>
        <strain evidence="3">MBIC 11017</strain>
    </source>
</reference>
<sequence length="350" mass="38335">MLMPAAWANLGPPSYGGQVTAEPIGIEDIEITRETLTLDLRPIAQKDLAQVEAVYHLQNEGDEKQLDLLFALGTLGTENFQVWLNDQVITSQPAPNAPLPPNWAVPEYTPGLDNQPLDYLRHSPPVTPMALTVTIPPRKQDLKVRYAAQTATHLLGKPTIYHQFAYVLAPAKAWSAFGGLDVTIYLPPKWQVATTPEFTRKGDVLTGQFTELPGDEIALTMQAPIGWAYYPVKYGSQGLLGLAWLAGLVFGWRLGRKKGKQLATQKPTRLQAWSWSLGFGVAWGMALLGIGWLAIYSPNWMLPAGQVSRYGYGQGFAIIGVMGLSLFSVVLGSIVVWVATNRSRPLKASN</sequence>
<keyword evidence="1" id="KW-0812">Transmembrane</keyword>
<protein>
    <submittedName>
        <fullName evidence="2">Uncharacterized protein</fullName>
    </submittedName>
</protein>
<feature type="transmembrane region" description="Helical" evidence="1">
    <location>
        <begin position="315"/>
        <end position="339"/>
    </location>
</feature>
<dbReference type="Gene3D" id="2.60.40.3680">
    <property type="match status" value="1"/>
</dbReference>
<dbReference type="KEGG" id="amr:AM1_5462"/>
<dbReference type="HOGENOM" id="CLU_791364_0_0_3"/>
<feature type="transmembrane region" description="Helical" evidence="1">
    <location>
        <begin position="273"/>
        <end position="295"/>
    </location>
</feature>
<organism evidence="2 3">
    <name type="scientific">Acaryochloris marina (strain MBIC 11017)</name>
    <dbReference type="NCBI Taxonomy" id="329726"/>
    <lineage>
        <taxon>Bacteria</taxon>
        <taxon>Bacillati</taxon>
        <taxon>Cyanobacteriota</taxon>
        <taxon>Cyanophyceae</taxon>
        <taxon>Acaryochloridales</taxon>
        <taxon>Acaryochloridaceae</taxon>
        <taxon>Acaryochloris</taxon>
    </lineage>
</organism>
<dbReference type="EMBL" id="CP000828">
    <property type="protein sequence ID" value="ABW30417.1"/>
    <property type="molecule type" value="Genomic_DNA"/>
</dbReference>
<keyword evidence="1" id="KW-0472">Membrane</keyword>